<protein>
    <submittedName>
        <fullName evidence="1">Uncharacterized protein</fullName>
    </submittedName>
</protein>
<dbReference type="Proteomes" id="UP000474024">
    <property type="component" value="Unassembled WGS sequence"/>
</dbReference>
<proteinExistence type="predicted"/>
<evidence type="ECO:0000313" key="2">
    <source>
        <dbReference type="Proteomes" id="UP000474024"/>
    </source>
</evidence>
<keyword evidence="2" id="KW-1185">Reference proteome</keyword>
<dbReference type="AlphaFoldDB" id="A0A6L5YPU2"/>
<name>A0A6L5YPU2_9FIRM</name>
<comment type="caution">
    <text evidence="1">The sequence shown here is derived from an EMBL/GenBank/DDBJ whole genome shotgun (WGS) entry which is preliminary data.</text>
</comment>
<dbReference type="RefSeq" id="WP_154428726.1">
    <property type="nucleotide sequence ID" value="NZ_VUNI01000003.1"/>
</dbReference>
<reference evidence="1 2" key="1">
    <citation type="submission" date="2019-08" db="EMBL/GenBank/DDBJ databases">
        <title>In-depth cultivation of the pig gut microbiome towards novel bacterial diversity and tailored functional studies.</title>
        <authorList>
            <person name="Wylensek D."/>
            <person name="Hitch T.C.A."/>
            <person name="Clavel T."/>
        </authorList>
    </citation>
    <scope>NUCLEOTIDE SEQUENCE [LARGE SCALE GENOMIC DNA]</scope>
    <source>
        <strain evidence="1 2">MUC/MUC-530-WT-4D</strain>
    </source>
</reference>
<gene>
    <name evidence="1" type="ORF">FYJ75_03015</name>
</gene>
<sequence>MEESSKFTPYDEKMQTRELQMLKTMVPYMSGTRQKQIAIFIQYLELQNTLKLFSGSQGGLAICEIPEGTDRRSSMLNAMRQYCSPKEQETIDMLLNMFSILDNYELFLK</sequence>
<accession>A0A6L5YPU2</accession>
<evidence type="ECO:0000313" key="1">
    <source>
        <dbReference type="EMBL" id="MST74009.1"/>
    </source>
</evidence>
<dbReference type="EMBL" id="VUNI01000003">
    <property type="protein sequence ID" value="MST74009.1"/>
    <property type="molecule type" value="Genomic_DNA"/>
</dbReference>
<organism evidence="1 2">
    <name type="scientific">Roseburia porci</name>
    <dbReference type="NCBI Taxonomy" id="2605790"/>
    <lineage>
        <taxon>Bacteria</taxon>
        <taxon>Bacillati</taxon>
        <taxon>Bacillota</taxon>
        <taxon>Clostridia</taxon>
        <taxon>Lachnospirales</taxon>
        <taxon>Lachnospiraceae</taxon>
        <taxon>Roseburia</taxon>
    </lineage>
</organism>